<dbReference type="GO" id="GO:0005886">
    <property type="term" value="C:plasma membrane"/>
    <property type="evidence" value="ECO:0007669"/>
    <property type="project" value="UniProtKB-SubCell"/>
</dbReference>
<dbReference type="NCBIfam" id="NF037997">
    <property type="entry name" value="Na_Pi_symport"/>
    <property type="match status" value="1"/>
</dbReference>
<evidence type="ECO:0000256" key="2">
    <source>
        <dbReference type="ARBA" id="ARBA00022475"/>
    </source>
</evidence>
<evidence type="ECO:0000256" key="3">
    <source>
        <dbReference type="ARBA" id="ARBA00022692"/>
    </source>
</evidence>
<dbReference type="EMBL" id="MPJW01000156">
    <property type="protein sequence ID" value="OLU38675.1"/>
    <property type="molecule type" value="Genomic_DNA"/>
</dbReference>
<dbReference type="GO" id="GO:0005436">
    <property type="term" value="F:sodium:phosphate symporter activity"/>
    <property type="evidence" value="ECO:0007669"/>
    <property type="project" value="InterPro"/>
</dbReference>
<feature type="transmembrane region" description="Helical" evidence="6">
    <location>
        <begin position="84"/>
        <end position="106"/>
    </location>
</feature>
<dbReference type="Proteomes" id="UP000186341">
    <property type="component" value="Unassembled WGS sequence"/>
</dbReference>
<accession>A0A1U7NF48</accession>
<keyword evidence="5 6" id="KW-0472">Membrane</keyword>
<evidence type="ECO:0000256" key="1">
    <source>
        <dbReference type="ARBA" id="ARBA00004651"/>
    </source>
</evidence>
<dbReference type="SUPFAM" id="SSF109755">
    <property type="entry name" value="PhoU-like"/>
    <property type="match status" value="1"/>
</dbReference>
<feature type="transmembrane region" description="Helical" evidence="6">
    <location>
        <begin position="118"/>
        <end position="134"/>
    </location>
</feature>
<feature type="transmembrane region" description="Helical" evidence="6">
    <location>
        <begin position="51"/>
        <end position="77"/>
    </location>
</feature>
<dbReference type="GO" id="GO:0044341">
    <property type="term" value="P:sodium-dependent phosphate transport"/>
    <property type="evidence" value="ECO:0007669"/>
    <property type="project" value="InterPro"/>
</dbReference>
<evidence type="ECO:0000313" key="8">
    <source>
        <dbReference type="Proteomes" id="UP000186341"/>
    </source>
</evidence>
<evidence type="ECO:0000256" key="4">
    <source>
        <dbReference type="ARBA" id="ARBA00022989"/>
    </source>
</evidence>
<evidence type="ECO:0000256" key="5">
    <source>
        <dbReference type="ARBA" id="ARBA00023136"/>
    </source>
</evidence>
<feature type="transmembrane region" description="Helical" evidence="6">
    <location>
        <begin position="175"/>
        <end position="197"/>
    </location>
</feature>
<dbReference type="InterPro" id="IPR038078">
    <property type="entry name" value="PhoU-like_sf"/>
</dbReference>
<evidence type="ECO:0000313" key="7">
    <source>
        <dbReference type="EMBL" id="OLU38675.1"/>
    </source>
</evidence>
<protein>
    <recommendedName>
        <fullName evidence="9">Na/Pi cotransporter</fullName>
    </recommendedName>
</protein>
<organism evidence="7 8">
    <name type="scientific">Ileibacterium valens</name>
    <dbReference type="NCBI Taxonomy" id="1862668"/>
    <lineage>
        <taxon>Bacteria</taxon>
        <taxon>Bacillati</taxon>
        <taxon>Bacillota</taxon>
        <taxon>Erysipelotrichia</taxon>
        <taxon>Erysipelotrichales</taxon>
        <taxon>Erysipelotrichaceae</taxon>
        <taxon>Ileibacterium</taxon>
    </lineage>
</organism>
<comment type="subcellular location">
    <subcellularLocation>
        <location evidence="1">Cell membrane</location>
        <topology evidence="1">Multi-pass membrane protein</topology>
    </subcellularLocation>
</comment>
<feature type="transmembrane region" description="Helical" evidence="6">
    <location>
        <begin position="288"/>
        <end position="312"/>
    </location>
</feature>
<dbReference type="PANTHER" id="PTHR10010:SF46">
    <property type="entry name" value="SODIUM-DEPENDENT PHOSPHATE TRANSPORT PROTEIN 2B"/>
    <property type="match status" value="1"/>
</dbReference>
<keyword evidence="3 6" id="KW-0812">Transmembrane</keyword>
<name>A0A1U7NF48_9FIRM</name>
<dbReference type="GeneID" id="82203121"/>
<dbReference type="NCBIfam" id="TIGR00704">
    <property type="entry name" value="NaPi_cotrn_rel"/>
    <property type="match status" value="1"/>
</dbReference>
<feature type="transmembrane region" description="Helical" evidence="6">
    <location>
        <begin position="146"/>
        <end position="163"/>
    </location>
</feature>
<keyword evidence="4 6" id="KW-1133">Transmembrane helix</keyword>
<dbReference type="OrthoDB" id="9763003at2"/>
<reference evidence="7 8" key="1">
    <citation type="submission" date="2016-11" db="EMBL/GenBank/DDBJ databases">
        <title>Description of two novel members of the family Erysipelotrichaceae: Ileibacterium lipovorans gen. nov., sp. nov. and Dubosiella newyorkensis, gen. nov., sp. nov.</title>
        <authorList>
            <person name="Cox L.M."/>
            <person name="Sohn J."/>
            <person name="Tyrrell K.L."/>
            <person name="Citron D.M."/>
            <person name="Lawson P.A."/>
            <person name="Patel N.B."/>
            <person name="Iizumi T."/>
            <person name="Perez-Perez G.I."/>
            <person name="Goldstein E.J."/>
            <person name="Blaser M.J."/>
        </authorList>
    </citation>
    <scope>NUCLEOTIDE SEQUENCE [LARGE SCALE GENOMIC DNA]</scope>
    <source>
        <strain evidence="7 8">NYU-BL-A3</strain>
    </source>
</reference>
<keyword evidence="8" id="KW-1185">Reference proteome</keyword>
<keyword evidence="2" id="KW-1003">Cell membrane</keyword>
<dbReference type="AlphaFoldDB" id="A0A1U7NF48"/>
<sequence>MNMEMIKSILLFAGGLGLFIYGMEVMAEGLQKAAGDKTRKLLESLTRNRLMGVLAGALVTAIIQSSSAVTVMIVGFVNASLMNLSQAVGVIMGANIGTTMTAWIVSMGEWAAFLKPDMIAPALLLIGVAMHMFAKSSRIKDAAKILIGFGVLFTGLSSMSGAVKPYTDAPIFSQAFTMLGSNPLLGILTGAVVTAIIQSSSASMGILQTLAAAGAVNWGSAVYIALGQNIGTCVTAMISAASGDTNAKRAAMIHLEFNVIGSILVAAAAGIYFMFVPQMMQAHVNSTALAIFHTAFNVVVTIVLFPFANWLVKLSKVLIPGHKTDSEQDAQMVLDPRLLTMPTAALNAVRSDLDRVSTGCSALIDETRDCLINNKKENEILSQSKELHSACLAIRKYLAKIDRSLTTKAEASRIQQYLLASRDLHQIVNCCVRIADANEEVLEDKKLSETVVENINTLSSLCTHALKEASLRHGISKSTRRDEAMKEYEQIRELVASMRKEELEPDPGHERSTQATWLTLEAADCYEQIGMRCLRLSDEKTWQKPGMITGLPFPVAENTL</sequence>
<comment type="caution">
    <text evidence="7">The sequence shown here is derived from an EMBL/GenBank/DDBJ whole genome shotgun (WGS) entry which is preliminary data.</text>
</comment>
<evidence type="ECO:0008006" key="9">
    <source>
        <dbReference type="Google" id="ProtNLM"/>
    </source>
</evidence>
<evidence type="ECO:0000256" key="6">
    <source>
        <dbReference type="SAM" id="Phobius"/>
    </source>
</evidence>
<dbReference type="Pfam" id="PF02690">
    <property type="entry name" value="Na_Pi_cotrans"/>
    <property type="match status" value="2"/>
</dbReference>
<dbReference type="RefSeq" id="WP_075819999.1">
    <property type="nucleotide sequence ID" value="NZ_CAPNHH010000041.1"/>
</dbReference>
<dbReference type="InterPro" id="IPR004633">
    <property type="entry name" value="NaPi_cotrn-rel/YqeW-like"/>
</dbReference>
<dbReference type="PANTHER" id="PTHR10010">
    <property type="entry name" value="SOLUTE CARRIER FAMILY 34 SODIUM PHOSPHATE , MEMBER 2-RELATED"/>
    <property type="match status" value="1"/>
</dbReference>
<dbReference type="InterPro" id="IPR003841">
    <property type="entry name" value="Na/Pi_transpt"/>
</dbReference>
<gene>
    <name evidence="7" type="ORF">BO222_08015</name>
</gene>
<proteinExistence type="predicted"/>
<dbReference type="Gene3D" id="1.20.58.220">
    <property type="entry name" value="Phosphate transport system protein phou homolog 2, domain 2"/>
    <property type="match status" value="1"/>
</dbReference>
<feature type="transmembrane region" description="Helical" evidence="6">
    <location>
        <begin position="257"/>
        <end position="276"/>
    </location>
</feature>